<keyword evidence="1" id="KW-1133">Transmembrane helix</keyword>
<feature type="transmembrane region" description="Helical" evidence="1">
    <location>
        <begin position="313"/>
        <end position="331"/>
    </location>
</feature>
<feature type="transmembrane region" description="Helical" evidence="1">
    <location>
        <begin position="517"/>
        <end position="537"/>
    </location>
</feature>
<protein>
    <recommendedName>
        <fullName evidence="4">YfhO family protein</fullName>
    </recommendedName>
</protein>
<evidence type="ECO:0000256" key="1">
    <source>
        <dbReference type="SAM" id="Phobius"/>
    </source>
</evidence>
<gene>
    <name evidence="2" type="ORF">H7965_13030</name>
</gene>
<accession>A0A9X0UE15</accession>
<comment type="caution">
    <text evidence="2">The sequence shown here is derived from an EMBL/GenBank/DDBJ whole genome shotgun (WGS) entry which is preliminary data.</text>
</comment>
<sequence>MRETIGLLVLVGLLALGSALAVPVVGKMLGRDADFALLTLQMLSAAWAEGTYWPRWLMDSNFGLGGTTFYSYPPLAFWAAAGVAATTGAGTPESLGLAMAGWRLLSVVTAALWLRRHVPARAAWAGAAFGALLPYGALVDPWVRFAYSETAAIALLPLLLMALEDLADGDAARKGGPGSRTGAGIPLVALAYAALALTNLPLCTFAAHLGPIYAWAYGGRRAALHSLLGGALGAALAAAFLLPAIGLLRQSNSAEMFNPSWRENLLGYTAPEARLLPIWGGGLIAFGCGLWLWRRAARTSGWRQPGLMRALPALLLGSFALGCVLTLPLWLAMPQLTAVEHPWRSYAFLTPAVSGFAALMLRGLPRGLLFGLGVPLALLPVALLAALGGFGHPHWPLFLPAEQRMDFARGYSGAYSWEHVPAAAAAAGWTGITAGAADPYPRPVPPPGTLRLSDGYHVPAAEGPFSLPQFYFPAWAAHDAQGPVALRANSEGLLEVAADRPVRDLVVRIRTTSWERAGWAISGATAAGLLVMLLRSLPYRRVRPRPGIQNV</sequence>
<feature type="transmembrane region" description="Helical" evidence="1">
    <location>
        <begin position="343"/>
        <end position="361"/>
    </location>
</feature>
<feature type="transmembrane region" description="Helical" evidence="1">
    <location>
        <begin position="183"/>
        <end position="210"/>
    </location>
</feature>
<keyword evidence="1" id="KW-0812">Transmembrane</keyword>
<name>A0A9X0UE15_9PROT</name>
<keyword evidence="1" id="KW-0472">Membrane</keyword>
<organism evidence="2 3">
    <name type="scientific">Siccirubricoccus deserti</name>
    <dbReference type="NCBI Taxonomy" id="2013562"/>
    <lineage>
        <taxon>Bacteria</taxon>
        <taxon>Pseudomonadati</taxon>
        <taxon>Pseudomonadota</taxon>
        <taxon>Alphaproteobacteria</taxon>
        <taxon>Acetobacterales</taxon>
        <taxon>Roseomonadaceae</taxon>
        <taxon>Siccirubricoccus</taxon>
    </lineage>
</organism>
<feature type="transmembrane region" description="Helical" evidence="1">
    <location>
        <begin position="222"/>
        <end position="248"/>
    </location>
</feature>
<evidence type="ECO:0000313" key="2">
    <source>
        <dbReference type="EMBL" id="MBC4016243.1"/>
    </source>
</evidence>
<keyword evidence="3" id="KW-1185">Reference proteome</keyword>
<evidence type="ECO:0000313" key="3">
    <source>
        <dbReference type="Proteomes" id="UP000600101"/>
    </source>
</evidence>
<dbReference type="EMBL" id="JACOMF010000013">
    <property type="protein sequence ID" value="MBC4016243.1"/>
    <property type="molecule type" value="Genomic_DNA"/>
</dbReference>
<feature type="transmembrane region" description="Helical" evidence="1">
    <location>
        <begin position="368"/>
        <end position="390"/>
    </location>
</feature>
<proteinExistence type="predicted"/>
<feature type="transmembrane region" description="Helical" evidence="1">
    <location>
        <begin position="69"/>
        <end position="88"/>
    </location>
</feature>
<dbReference type="RefSeq" id="WP_186771013.1">
    <property type="nucleotide sequence ID" value="NZ_JACOMF010000013.1"/>
</dbReference>
<evidence type="ECO:0008006" key="4">
    <source>
        <dbReference type="Google" id="ProtNLM"/>
    </source>
</evidence>
<dbReference type="Proteomes" id="UP000600101">
    <property type="component" value="Unassembled WGS sequence"/>
</dbReference>
<feature type="transmembrane region" description="Helical" evidence="1">
    <location>
        <begin position="120"/>
        <end position="138"/>
    </location>
</feature>
<feature type="transmembrane region" description="Helical" evidence="1">
    <location>
        <begin position="275"/>
        <end position="293"/>
    </location>
</feature>
<reference evidence="2" key="1">
    <citation type="submission" date="2020-08" db="EMBL/GenBank/DDBJ databases">
        <authorList>
            <person name="Hu Y."/>
            <person name="Nguyen S.V."/>
            <person name="Li F."/>
            <person name="Fanning S."/>
        </authorList>
    </citation>
    <scope>NUCLEOTIDE SEQUENCE</scope>
    <source>
        <strain evidence="2">SYSU D8009</strain>
    </source>
</reference>
<dbReference type="AlphaFoldDB" id="A0A9X0UE15"/>